<feature type="domain" description="FlgD/Vpr Ig-like" evidence="1">
    <location>
        <begin position="103"/>
        <end position="156"/>
    </location>
</feature>
<dbReference type="NCBIfam" id="TIGR04183">
    <property type="entry name" value="Por_Secre_tail"/>
    <property type="match status" value="1"/>
</dbReference>
<accession>A0A933I9P0</accession>
<dbReference type="SUPFAM" id="SSF101908">
    <property type="entry name" value="Putative isomerase YbhE"/>
    <property type="match status" value="1"/>
</dbReference>
<gene>
    <name evidence="2" type="ORF">HY768_06105</name>
</gene>
<dbReference type="AlphaFoldDB" id="A0A933I9P0"/>
<dbReference type="Gene3D" id="2.60.40.4070">
    <property type="match status" value="1"/>
</dbReference>
<dbReference type="InterPro" id="IPR026444">
    <property type="entry name" value="Secre_tail"/>
</dbReference>
<sequence>MAVSGYYAYIANWDSGLRIINVSNPASPNEVGYYNTPGNVGGVAVTGGYIYVADGANGLRILQGYGPAGVESDPLQNANFKVQNVKLRVYGSTIEYSIPQGGNTSLKVYNLLGQEVNTLIRENKTAGSYKINWDGRDQSGRRVSSGVYLVHLKSGTQSATAKMLVVR</sequence>
<proteinExistence type="predicted"/>
<dbReference type="Pfam" id="PF08309">
    <property type="entry name" value="LVIVD"/>
    <property type="match status" value="2"/>
</dbReference>
<dbReference type="InterPro" id="IPR025965">
    <property type="entry name" value="FlgD/Vpr_Ig-like"/>
</dbReference>
<dbReference type="EMBL" id="JACQXR010000080">
    <property type="protein sequence ID" value="MBI4726781.1"/>
    <property type="molecule type" value="Genomic_DNA"/>
</dbReference>
<dbReference type="InterPro" id="IPR013211">
    <property type="entry name" value="LVIVD"/>
</dbReference>
<evidence type="ECO:0000313" key="3">
    <source>
        <dbReference type="Proteomes" id="UP000736328"/>
    </source>
</evidence>
<name>A0A933I9P0_UNCT6</name>
<protein>
    <submittedName>
        <fullName evidence="2">T9SS type A sorting domain-containing protein</fullName>
    </submittedName>
</protein>
<dbReference type="Proteomes" id="UP000736328">
    <property type="component" value="Unassembled WGS sequence"/>
</dbReference>
<comment type="caution">
    <text evidence="2">The sequence shown here is derived from an EMBL/GenBank/DDBJ whole genome shotgun (WGS) entry which is preliminary data.</text>
</comment>
<evidence type="ECO:0000313" key="2">
    <source>
        <dbReference type="EMBL" id="MBI4726781.1"/>
    </source>
</evidence>
<organism evidence="2 3">
    <name type="scientific">candidate division TA06 bacterium</name>
    <dbReference type="NCBI Taxonomy" id="2250710"/>
    <lineage>
        <taxon>Bacteria</taxon>
        <taxon>Bacteria division TA06</taxon>
    </lineage>
</organism>
<reference evidence="2" key="1">
    <citation type="submission" date="2020-07" db="EMBL/GenBank/DDBJ databases">
        <title>Huge and variable diversity of episymbiotic CPR bacteria and DPANN archaea in groundwater ecosystems.</title>
        <authorList>
            <person name="He C.Y."/>
            <person name="Keren R."/>
            <person name="Whittaker M."/>
            <person name="Farag I.F."/>
            <person name="Doudna J."/>
            <person name="Cate J.H.D."/>
            <person name="Banfield J.F."/>
        </authorList>
    </citation>
    <scope>NUCLEOTIDE SEQUENCE</scope>
    <source>
        <strain evidence="2">NC_groundwater_1520_Pr4_B-0.1um_53_5</strain>
    </source>
</reference>
<evidence type="ECO:0000259" key="1">
    <source>
        <dbReference type="Pfam" id="PF13860"/>
    </source>
</evidence>
<dbReference type="Pfam" id="PF13860">
    <property type="entry name" value="FlgD_ig"/>
    <property type="match status" value="1"/>
</dbReference>